<dbReference type="Proteomes" id="UP000267251">
    <property type="component" value="Unassembled WGS sequence"/>
</dbReference>
<organism evidence="2 3">
    <name type="scientific">Piptocephalis cylindrospora</name>
    <dbReference type="NCBI Taxonomy" id="1907219"/>
    <lineage>
        <taxon>Eukaryota</taxon>
        <taxon>Fungi</taxon>
        <taxon>Fungi incertae sedis</taxon>
        <taxon>Zoopagomycota</taxon>
        <taxon>Zoopagomycotina</taxon>
        <taxon>Zoopagomycetes</taxon>
        <taxon>Zoopagales</taxon>
        <taxon>Piptocephalidaceae</taxon>
        <taxon>Piptocephalis</taxon>
    </lineage>
</organism>
<dbReference type="EMBL" id="KZ988420">
    <property type="protein sequence ID" value="RKP12234.1"/>
    <property type="molecule type" value="Genomic_DNA"/>
</dbReference>
<accession>A0A4P9Y0N8</accession>
<keyword evidence="3" id="KW-1185">Reference proteome</keyword>
<feature type="region of interest" description="Disordered" evidence="1">
    <location>
        <begin position="66"/>
        <end position="96"/>
    </location>
</feature>
<sequence>MHVSDKEYTILGGFHLMHRSLGMGEGGRKRETCTQRDHTDKTASHIRWKVIPTGCIGWDATCGTPKSWQKGPSTPSFMSSSARGMGKMASGSKRRVNSRQMGYLGDGRSEDDLGDIGPDLDSPFGMDVYWKGRNLRDRMDGRGVGGGVNGGVSRRWIGNRGGGIIWENRTKMRIIVLGNLDLSSDDDTLGGTCISSVQVDDEENKGEEIWSVVHVEVSKQEDRELWGQRHKGNKEWMMEWALFGRDFV</sequence>
<feature type="compositionally biased region" description="Polar residues" evidence="1">
    <location>
        <begin position="66"/>
        <end position="82"/>
    </location>
</feature>
<evidence type="ECO:0000256" key="1">
    <source>
        <dbReference type="SAM" id="MobiDB-lite"/>
    </source>
</evidence>
<gene>
    <name evidence="2" type="ORF">BJ684DRAFT_17260</name>
</gene>
<reference evidence="3" key="1">
    <citation type="journal article" date="2018" name="Nat. Microbiol.">
        <title>Leveraging single-cell genomics to expand the fungal tree of life.</title>
        <authorList>
            <person name="Ahrendt S.R."/>
            <person name="Quandt C.A."/>
            <person name="Ciobanu D."/>
            <person name="Clum A."/>
            <person name="Salamov A."/>
            <person name="Andreopoulos B."/>
            <person name="Cheng J.F."/>
            <person name="Woyke T."/>
            <person name="Pelin A."/>
            <person name="Henrissat B."/>
            <person name="Reynolds N.K."/>
            <person name="Benny G.L."/>
            <person name="Smith M.E."/>
            <person name="James T.Y."/>
            <person name="Grigoriev I.V."/>
        </authorList>
    </citation>
    <scope>NUCLEOTIDE SEQUENCE [LARGE SCALE GENOMIC DNA]</scope>
</reference>
<proteinExistence type="predicted"/>
<protein>
    <submittedName>
        <fullName evidence="2">Uncharacterized protein</fullName>
    </submittedName>
</protein>
<name>A0A4P9Y0N8_9FUNG</name>
<evidence type="ECO:0000313" key="3">
    <source>
        <dbReference type="Proteomes" id="UP000267251"/>
    </source>
</evidence>
<evidence type="ECO:0000313" key="2">
    <source>
        <dbReference type="EMBL" id="RKP12234.1"/>
    </source>
</evidence>
<dbReference type="AlphaFoldDB" id="A0A4P9Y0N8"/>